<organism evidence="1 2">
    <name type="scientific">Shigella sonnei</name>
    <dbReference type="NCBI Taxonomy" id="624"/>
    <lineage>
        <taxon>Bacteria</taxon>
        <taxon>Pseudomonadati</taxon>
        <taxon>Pseudomonadota</taxon>
        <taxon>Gammaproteobacteria</taxon>
        <taxon>Enterobacterales</taxon>
        <taxon>Enterobacteriaceae</taxon>
        <taxon>Shigella</taxon>
    </lineage>
</organism>
<proteinExistence type="predicted"/>
<accession>A0AAU8W565</accession>
<reference evidence="1 2" key="1">
    <citation type="submission" date="2017-02" db="EMBL/GenBank/DDBJ databases">
        <authorList>
            <person name="Svab D."/>
            <person name="Balint B."/>
            <person name="Maroti G."/>
            <person name="Vasarhelyi B."/>
            <person name="Horvath B."/>
            <person name="Toth I."/>
        </authorList>
    </citation>
    <scope>NUCLEOTIDE SEQUENCE [LARGE SCALE GENOMIC DNA]</scope>
    <source>
        <strain evidence="1">75/02</strain>
    </source>
</reference>
<dbReference type="AlphaFoldDB" id="A0AAU8W565"/>
<name>A0AAU8W565_SHISO</name>
<evidence type="ECO:0000313" key="2">
    <source>
        <dbReference type="Proteomes" id="UP000194501"/>
    </source>
</evidence>
<protein>
    <submittedName>
        <fullName evidence="1">Curlin</fullName>
    </submittedName>
</protein>
<dbReference type="Proteomes" id="UP000194501">
    <property type="component" value="Chromosome"/>
</dbReference>
<sequence length="49" mass="5425">MFNEVHSIHGHTLLLITKPSLQATALLQHLKQSLAITGKLHNIQRSLDG</sequence>
<gene>
    <name evidence="1" type="ORF">BZ172_21980</name>
</gene>
<evidence type="ECO:0000313" key="1">
    <source>
        <dbReference type="EMBL" id="ARS07680.1"/>
    </source>
</evidence>
<dbReference type="EMBL" id="CP019689">
    <property type="protein sequence ID" value="ARS07680.1"/>
    <property type="molecule type" value="Genomic_DNA"/>
</dbReference>